<dbReference type="PANTHER" id="PTHR35936:SF17">
    <property type="entry name" value="ARGININE-BINDING EXTRACELLULAR PROTEIN ARTP"/>
    <property type="match status" value="1"/>
</dbReference>
<accession>A0ABW4Q6D7</accession>
<organism evidence="5 6">
    <name type="scientific">Arthrobacter flavus</name>
    <dbReference type="NCBI Taxonomy" id="95172"/>
    <lineage>
        <taxon>Bacteria</taxon>
        <taxon>Bacillati</taxon>
        <taxon>Actinomycetota</taxon>
        <taxon>Actinomycetes</taxon>
        <taxon>Micrococcales</taxon>
        <taxon>Micrococcaceae</taxon>
        <taxon>Arthrobacter</taxon>
    </lineage>
</organism>
<feature type="signal peptide" evidence="2">
    <location>
        <begin position="1"/>
        <end position="21"/>
    </location>
</feature>
<feature type="domain" description="Ionotropic glutamate receptor C-terminal" evidence="4">
    <location>
        <begin position="45"/>
        <end position="264"/>
    </location>
</feature>
<dbReference type="Proteomes" id="UP001597307">
    <property type="component" value="Unassembled WGS sequence"/>
</dbReference>
<name>A0ABW4Q6D7_9MICC</name>
<feature type="chain" id="PRO_5046282557" evidence="2">
    <location>
        <begin position="22"/>
        <end position="264"/>
    </location>
</feature>
<proteinExistence type="predicted"/>
<evidence type="ECO:0000256" key="2">
    <source>
        <dbReference type="SAM" id="SignalP"/>
    </source>
</evidence>
<dbReference type="PANTHER" id="PTHR35936">
    <property type="entry name" value="MEMBRANE-BOUND LYTIC MUREIN TRANSGLYCOSYLASE F"/>
    <property type="match status" value="1"/>
</dbReference>
<dbReference type="SMART" id="SM00079">
    <property type="entry name" value="PBPe"/>
    <property type="match status" value="1"/>
</dbReference>
<keyword evidence="1 2" id="KW-0732">Signal</keyword>
<evidence type="ECO:0000259" key="3">
    <source>
        <dbReference type="SMART" id="SM00062"/>
    </source>
</evidence>
<protein>
    <submittedName>
        <fullName evidence="5">Transporter substrate-binding domain-containing protein</fullName>
    </submittedName>
</protein>
<evidence type="ECO:0000256" key="1">
    <source>
        <dbReference type="ARBA" id="ARBA00022729"/>
    </source>
</evidence>
<evidence type="ECO:0000313" key="6">
    <source>
        <dbReference type="Proteomes" id="UP001597307"/>
    </source>
</evidence>
<feature type="domain" description="Solute-binding protein family 3/N-terminal" evidence="3">
    <location>
        <begin position="45"/>
        <end position="264"/>
    </location>
</feature>
<comment type="caution">
    <text evidence="5">The sequence shown here is derived from an EMBL/GenBank/DDBJ whole genome shotgun (WGS) entry which is preliminary data.</text>
</comment>
<dbReference type="Gene3D" id="3.40.190.10">
    <property type="entry name" value="Periplasmic binding protein-like II"/>
    <property type="match status" value="2"/>
</dbReference>
<gene>
    <name evidence="5" type="ORF">ACFSFX_06595</name>
</gene>
<evidence type="ECO:0000259" key="4">
    <source>
        <dbReference type="SMART" id="SM00079"/>
    </source>
</evidence>
<evidence type="ECO:0000313" key="5">
    <source>
        <dbReference type="EMBL" id="MFD1846265.1"/>
    </source>
</evidence>
<dbReference type="PROSITE" id="PS51257">
    <property type="entry name" value="PROKAR_LIPOPROTEIN"/>
    <property type="match status" value="1"/>
</dbReference>
<dbReference type="InterPro" id="IPR001320">
    <property type="entry name" value="Iontro_rcpt_C"/>
</dbReference>
<sequence length="264" mass="27799">MFAKRSTVPKTLAIAAIGALALSACGGSDEPAADESGLGLVAEGSLTVCSDIPYAPFEYEEDGEYVGFDMDLMRAIATGMDLELEVVDVGFDGLASGAVLSAGQCDIGASAITITEERAENLAFTEPYYDSLQSLLVPVDSDVASIDDLAGKSVGVQAGTTGETYTRENVPADTEVVAFPSDAELYSALQAGNVAAILQDLPVNLAHTEDGTYTIADEFETDEQYGFAATKDGSEELLAAVNEQLAELRDNGEYDEIYNTYFSE</sequence>
<dbReference type="SMART" id="SM00062">
    <property type="entry name" value="PBPb"/>
    <property type="match status" value="1"/>
</dbReference>
<keyword evidence="6" id="KW-1185">Reference proteome</keyword>
<dbReference type="RefSeq" id="WP_343879869.1">
    <property type="nucleotide sequence ID" value="NZ_BAAAIJ010000047.1"/>
</dbReference>
<reference evidence="6" key="1">
    <citation type="journal article" date="2019" name="Int. J. Syst. Evol. Microbiol.">
        <title>The Global Catalogue of Microorganisms (GCM) 10K type strain sequencing project: providing services to taxonomists for standard genome sequencing and annotation.</title>
        <authorList>
            <consortium name="The Broad Institute Genomics Platform"/>
            <consortium name="The Broad Institute Genome Sequencing Center for Infectious Disease"/>
            <person name="Wu L."/>
            <person name="Ma J."/>
        </authorList>
    </citation>
    <scope>NUCLEOTIDE SEQUENCE [LARGE SCALE GENOMIC DNA]</scope>
    <source>
        <strain evidence="6">JCM 11496</strain>
    </source>
</reference>
<dbReference type="SUPFAM" id="SSF53850">
    <property type="entry name" value="Periplasmic binding protein-like II"/>
    <property type="match status" value="1"/>
</dbReference>
<dbReference type="Pfam" id="PF00497">
    <property type="entry name" value="SBP_bac_3"/>
    <property type="match status" value="1"/>
</dbReference>
<dbReference type="InterPro" id="IPR001638">
    <property type="entry name" value="Solute-binding_3/MltF_N"/>
</dbReference>
<dbReference type="EMBL" id="JBHUGA010000011">
    <property type="protein sequence ID" value="MFD1846265.1"/>
    <property type="molecule type" value="Genomic_DNA"/>
</dbReference>